<evidence type="ECO:0000256" key="9">
    <source>
        <dbReference type="ARBA" id="ARBA00022679"/>
    </source>
</evidence>
<dbReference type="RefSeq" id="WP_039398620.1">
    <property type="nucleotide sequence ID" value="NZ_JTDK01000007.1"/>
</dbReference>
<dbReference type="Gene3D" id="3.90.226.10">
    <property type="entry name" value="2-enoyl-CoA Hydratase, Chain A, domain 1"/>
    <property type="match status" value="2"/>
</dbReference>
<dbReference type="PANTHER" id="PTHR42995">
    <property type="entry name" value="ACETYL-COENZYME A CARBOXYLASE CARBOXYL TRANSFERASE SUBUNIT BETA, CHLOROPLASTIC"/>
    <property type="match status" value="1"/>
</dbReference>
<organism evidence="20 21">
    <name type="scientific">Microbacterium mangrovi</name>
    <dbReference type="NCBI Taxonomy" id="1348253"/>
    <lineage>
        <taxon>Bacteria</taxon>
        <taxon>Bacillati</taxon>
        <taxon>Actinomycetota</taxon>
        <taxon>Actinomycetes</taxon>
        <taxon>Micrococcales</taxon>
        <taxon>Microbacteriaceae</taxon>
        <taxon>Microbacterium</taxon>
    </lineage>
</organism>
<dbReference type="PANTHER" id="PTHR42995:SF5">
    <property type="entry name" value="ACETYL-COENZYME A CARBOXYLASE CARBOXYL TRANSFERASE SUBUNIT BETA, CHLOROPLASTIC"/>
    <property type="match status" value="1"/>
</dbReference>
<dbReference type="EC" id="2.1.3.15" evidence="6"/>
<dbReference type="InterPro" id="IPR001095">
    <property type="entry name" value="Acetyl_CoA_COase_a_su"/>
</dbReference>
<comment type="similarity">
    <text evidence="3">In the C-terminal section; belongs to the AccA family.</text>
</comment>
<evidence type="ECO:0000256" key="14">
    <source>
        <dbReference type="ARBA" id="ARBA00023098"/>
    </source>
</evidence>
<dbReference type="GO" id="GO:0016743">
    <property type="term" value="F:carboxyl- or carbamoyltransferase activity"/>
    <property type="evidence" value="ECO:0007669"/>
    <property type="project" value="InterPro"/>
</dbReference>
<evidence type="ECO:0000313" key="20">
    <source>
        <dbReference type="EMBL" id="KHK98040.1"/>
    </source>
</evidence>
<evidence type="ECO:0000256" key="10">
    <source>
        <dbReference type="ARBA" id="ARBA00022741"/>
    </source>
</evidence>
<comment type="catalytic activity">
    <reaction evidence="17">
        <text>N(6)-carboxybiotinyl-L-lysyl-[protein] + acetyl-CoA = N(6)-biotinyl-L-lysyl-[protein] + malonyl-CoA</text>
        <dbReference type="Rhea" id="RHEA:54728"/>
        <dbReference type="Rhea" id="RHEA-COMP:10505"/>
        <dbReference type="Rhea" id="RHEA-COMP:10506"/>
        <dbReference type="ChEBI" id="CHEBI:57288"/>
        <dbReference type="ChEBI" id="CHEBI:57384"/>
        <dbReference type="ChEBI" id="CHEBI:83144"/>
        <dbReference type="ChEBI" id="CHEBI:83145"/>
        <dbReference type="EC" id="2.1.3.15"/>
    </reaction>
</comment>
<dbReference type="InterPro" id="IPR011762">
    <property type="entry name" value="COA_CT_N"/>
</dbReference>
<accession>A0A0B2A4Q2</accession>
<proteinExistence type="inferred from homology"/>
<keyword evidence="11" id="KW-0863">Zinc-finger</keyword>
<evidence type="ECO:0000256" key="12">
    <source>
        <dbReference type="ARBA" id="ARBA00022832"/>
    </source>
</evidence>
<evidence type="ECO:0000256" key="8">
    <source>
        <dbReference type="ARBA" id="ARBA00022516"/>
    </source>
</evidence>
<dbReference type="Pfam" id="PF01039">
    <property type="entry name" value="Carboxyl_trans"/>
    <property type="match status" value="1"/>
</dbReference>
<dbReference type="EMBL" id="JTDK01000007">
    <property type="protein sequence ID" value="KHK98040.1"/>
    <property type="molecule type" value="Genomic_DNA"/>
</dbReference>
<feature type="domain" description="CoA carboxyltransferase N-terminal" evidence="18">
    <location>
        <begin position="1"/>
        <end position="237"/>
    </location>
</feature>
<dbReference type="GO" id="GO:0005524">
    <property type="term" value="F:ATP binding"/>
    <property type="evidence" value="ECO:0007669"/>
    <property type="project" value="UniProtKB-KW"/>
</dbReference>
<keyword evidence="15" id="KW-0275">Fatty acid biosynthesis</keyword>
<evidence type="ECO:0000256" key="7">
    <source>
        <dbReference type="ARBA" id="ARBA00018312"/>
    </source>
</evidence>
<comment type="similarity">
    <text evidence="4">In the N-terminal section; belongs to the AccD/PCCB family.</text>
</comment>
<evidence type="ECO:0000256" key="15">
    <source>
        <dbReference type="ARBA" id="ARBA00023160"/>
    </source>
</evidence>
<dbReference type="PROSITE" id="PS50989">
    <property type="entry name" value="COA_CT_CTER"/>
    <property type="match status" value="1"/>
</dbReference>
<keyword evidence="11" id="KW-0862">Zinc</keyword>
<dbReference type="PRINTS" id="PR01070">
    <property type="entry name" value="ACCCTRFRASEB"/>
</dbReference>
<dbReference type="InterPro" id="IPR034733">
    <property type="entry name" value="AcCoA_carboxyl_beta"/>
</dbReference>
<evidence type="ECO:0000256" key="6">
    <source>
        <dbReference type="ARBA" id="ARBA00011883"/>
    </source>
</evidence>
<dbReference type="SUPFAM" id="SSF52096">
    <property type="entry name" value="ClpP/crotonase"/>
    <property type="match status" value="2"/>
</dbReference>
<evidence type="ECO:0000259" key="18">
    <source>
        <dbReference type="PROSITE" id="PS50980"/>
    </source>
</evidence>
<keyword evidence="10" id="KW-0547">Nucleotide-binding</keyword>
<dbReference type="GO" id="GO:2001295">
    <property type="term" value="P:malonyl-CoA biosynthetic process"/>
    <property type="evidence" value="ECO:0007669"/>
    <property type="project" value="TreeGrafter"/>
</dbReference>
<dbReference type="InterPro" id="IPR000438">
    <property type="entry name" value="Acetyl_CoA_COase_Trfase_b_su"/>
</dbReference>
<keyword evidence="11" id="KW-0479">Metal-binding</keyword>
<keyword evidence="8" id="KW-0444">Lipid biosynthesis</keyword>
<keyword evidence="12" id="KW-0276">Fatty acid metabolism</keyword>
<evidence type="ECO:0000256" key="5">
    <source>
        <dbReference type="ARBA" id="ARBA00011664"/>
    </source>
</evidence>
<keyword evidence="13" id="KW-0067">ATP-binding</keyword>
<evidence type="ECO:0000256" key="3">
    <source>
        <dbReference type="ARBA" id="ARBA00006276"/>
    </source>
</evidence>
<dbReference type="STRING" id="1348253.LK09_09470"/>
<evidence type="ECO:0000256" key="13">
    <source>
        <dbReference type="ARBA" id="ARBA00022840"/>
    </source>
</evidence>
<evidence type="ECO:0000256" key="17">
    <source>
        <dbReference type="ARBA" id="ARBA00049152"/>
    </source>
</evidence>
<keyword evidence="21" id="KW-1185">Reference proteome</keyword>
<evidence type="ECO:0000313" key="21">
    <source>
        <dbReference type="Proteomes" id="UP000031030"/>
    </source>
</evidence>
<dbReference type="GO" id="GO:0009317">
    <property type="term" value="C:acetyl-CoA carboxylase complex"/>
    <property type="evidence" value="ECO:0007669"/>
    <property type="project" value="InterPro"/>
</dbReference>
<dbReference type="OrthoDB" id="9772975at2"/>
<dbReference type="GO" id="GO:0003989">
    <property type="term" value="F:acetyl-CoA carboxylase activity"/>
    <property type="evidence" value="ECO:0007669"/>
    <property type="project" value="InterPro"/>
</dbReference>
<comment type="cofactor">
    <cofactor evidence="1">
        <name>Zn(2+)</name>
        <dbReference type="ChEBI" id="CHEBI:29105"/>
    </cofactor>
</comment>
<keyword evidence="14" id="KW-0443">Lipid metabolism</keyword>
<protein>
    <recommendedName>
        <fullName evidence="7">Acetyl-coenzyme A carboxylase carboxyl transferase subunits beta/alpha</fullName>
        <ecNumber evidence="6">2.1.3.15</ecNumber>
    </recommendedName>
</protein>
<feature type="domain" description="CoA carboxyltransferase C-terminal" evidence="19">
    <location>
        <begin position="238"/>
        <end position="481"/>
    </location>
</feature>
<comment type="caution">
    <text evidence="20">The sequence shown here is derived from an EMBL/GenBank/DDBJ whole genome shotgun (WGS) entry which is preliminary data.</text>
</comment>
<evidence type="ECO:0000256" key="11">
    <source>
        <dbReference type="ARBA" id="ARBA00022771"/>
    </source>
</evidence>
<evidence type="ECO:0000256" key="2">
    <source>
        <dbReference type="ARBA" id="ARBA00004496"/>
    </source>
</evidence>
<dbReference type="PROSITE" id="PS50980">
    <property type="entry name" value="COA_CT_NTER"/>
    <property type="match status" value="1"/>
</dbReference>
<dbReference type="GO" id="GO:0006633">
    <property type="term" value="P:fatty acid biosynthetic process"/>
    <property type="evidence" value="ECO:0007669"/>
    <property type="project" value="UniProtKB-KW"/>
</dbReference>
<evidence type="ECO:0000256" key="16">
    <source>
        <dbReference type="ARBA" id="ARBA00025280"/>
    </source>
</evidence>
<sequence>MTAAGAWLDAVLDAGSFRSWDAPPAAAADPGYRDALARAAERSGADEAVRTGAGTLAGREVAVIVSEFGFLGGSIGVATACRIVAAFERAAAEGRPVIAGLASGGTRMQEGAAAFLTMRTITAAVQRFRGSGLPYLAHLRHPVTGGVYASWASLADDVSAQPGALVGLLGPRVVEGLAAVGYGAGVPAGVQVAENLAAHGLLDAVVDDTGFRERAASLLDVFAGAATDAGAVGAGTPSVTSPLRTDDSDWEAVQAASRAGRPTLQNLIAGLDAFVPRRGGDAELLSGWARLGEARFLLVGYERSRDIHATAADIAAARHAAEIADRLGVPVLRVADTAGAEVSRCSEEAGLALEIARTLSAGTVLAVPSATLLLGDGAGAAAIALCGSDLIVAVQDAWLAPLPLAGAAALMHDDPHAQEHMAQQQRVGAASLFADGLIDGVLTGEGAAWAAHVAGHRSERIARTALDLAARCAPAPALAVR</sequence>
<gene>
    <name evidence="20" type="ORF">LK09_09470</name>
</gene>
<evidence type="ECO:0000256" key="4">
    <source>
        <dbReference type="ARBA" id="ARBA00010284"/>
    </source>
</evidence>
<dbReference type="GO" id="GO:0008270">
    <property type="term" value="F:zinc ion binding"/>
    <property type="evidence" value="ECO:0007669"/>
    <property type="project" value="UniProtKB-KW"/>
</dbReference>
<dbReference type="InterPro" id="IPR029045">
    <property type="entry name" value="ClpP/crotonase-like_dom_sf"/>
</dbReference>
<keyword evidence="9" id="KW-0808">Transferase</keyword>
<evidence type="ECO:0000256" key="1">
    <source>
        <dbReference type="ARBA" id="ARBA00001947"/>
    </source>
</evidence>
<comment type="subcellular location">
    <subcellularLocation>
        <location evidence="2">Cytoplasm</location>
    </subcellularLocation>
</comment>
<name>A0A0B2A4Q2_9MICO</name>
<comment type="function">
    <text evidence="16">Component of the acetyl coenzyme A carboxylase (ACC) complex. Biotin carboxylase (BC) catalyzes the carboxylation of biotin on its carrier protein (BCCP) and then the CO(2) group is transferred by the transcarboxylase to acetyl-CoA to form malonyl-CoA.</text>
</comment>
<dbReference type="Proteomes" id="UP000031030">
    <property type="component" value="Unassembled WGS sequence"/>
</dbReference>
<evidence type="ECO:0000259" key="19">
    <source>
        <dbReference type="PROSITE" id="PS50989"/>
    </source>
</evidence>
<dbReference type="AlphaFoldDB" id="A0A0B2A4Q2"/>
<dbReference type="InterPro" id="IPR011763">
    <property type="entry name" value="COA_CT_C"/>
</dbReference>
<comment type="subunit">
    <text evidence="5">Acetyl-CoA carboxylase is a heterotetramer composed of biotin carboxyl carrier protein (AccB), biotin carboxylase (AccC) and two subunits of ACCase subunit beta/alpha.</text>
</comment>
<dbReference type="Pfam" id="PF03255">
    <property type="entry name" value="ACCA"/>
    <property type="match status" value="1"/>
</dbReference>
<reference evidence="20 21" key="1">
    <citation type="submission" date="2014-11" db="EMBL/GenBank/DDBJ databases">
        <title>Genome sequence of Microbacterium mangrovi MUSC 115(T).</title>
        <authorList>
            <person name="Lee L.-H."/>
        </authorList>
    </citation>
    <scope>NUCLEOTIDE SEQUENCE [LARGE SCALE GENOMIC DNA]</scope>
    <source>
        <strain evidence="20 21">MUSC 115</strain>
    </source>
</reference>